<evidence type="ECO:0000313" key="3">
    <source>
        <dbReference type="Proteomes" id="UP000002068"/>
    </source>
</evidence>
<dbReference type="Pfam" id="PF01966">
    <property type="entry name" value="HD"/>
    <property type="match status" value="1"/>
</dbReference>
<dbReference type="SUPFAM" id="SSF109604">
    <property type="entry name" value="HD-domain/PDEase-like"/>
    <property type="match status" value="1"/>
</dbReference>
<reference evidence="2 3" key="1">
    <citation type="journal article" date="2009" name="Genome Biol.">
        <title>Comparative genome and phenotypic analysis of Clostridium difficile 027 strains provides insight into the evolution of a hypervirulent bacterium.</title>
        <authorList>
            <person name="Stabler R.A."/>
            <person name="He M."/>
            <person name="Dawson L."/>
            <person name="Martin M."/>
            <person name="Valiente E."/>
            <person name="Corton C."/>
            <person name="Lawley T.D."/>
            <person name="Sebaihia M."/>
            <person name="Quail M.A."/>
            <person name="Rose G."/>
            <person name="Gerding D.N."/>
            <person name="Gibert M."/>
            <person name="Popoff M.R."/>
            <person name="Parkhill J."/>
            <person name="Dougan G."/>
            <person name="Wren B.W."/>
        </authorList>
    </citation>
    <scope>NUCLEOTIDE SEQUENCE [LARGE SCALE GENOMIC DNA]</scope>
    <source>
        <strain evidence="2 3">CD196</strain>
    </source>
</reference>
<feature type="domain" description="HD" evidence="1">
    <location>
        <begin position="43"/>
        <end position="145"/>
    </location>
</feature>
<dbReference type="HOGENOM" id="CLU_104072_0_2_9"/>
<dbReference type="CDD" id="cd00077">
    <property type="entry name" value="HDc"/>
    <property type="match status" value="1"/>
</dbReference>
<name>A0A0H3N1Q5_CLODC</name>
<dbReference type="Gene3D" id="1.10.3210.10">
    <property type="entry name" value="Hypothetical protein af1432"/>
    <property type="match status" value="1"/>
</dbReference>
<gene>
    <name evidence="2" type="ordered locus">CD196_1332</name>
</gene>
<evidence type="ECO:0000259" key="1">
    <source>
        <dbReference type="Pfam" id="PF01966"/>
    </source>
</evidence>
<dbReference type="Proteomes" id="UP000002068">
    <property type="component" value="Chromosome"/>
</dbReference>
<dbReference type="InterPro" id="IPR003607">
    <property type="entry name" value="HD/PDEase_dom"/>
</dbReference>
<protein>
    <submittedName>
        <fullName evidence="2">Phosphohydrolase</fullName>
    </submittedName>
</protein>
<accession>A0A0H3N1Q5</accession>
<dbReference type="InterPro" id="IPR006674">
    <property type="entry name" value="HD_domain"/>
</dbReference>
<dbReference type="KEGG" id="cdc:CD196_1332"/>
<sequence length="163" mass="19173">MEIFIMLSKAEIKYFNECASEILSSEKVQLMRTFPHHGNVSCLEHSLSVAYYSYLLCKKLHLRVDIQSVIRGALLHDFFLYDWHYKGDRKGLHGFTHPREALKNATLFFQINEKETDIILKHMWPLTVKPPRYKEAFIVCLLDKFCCLVETLKIHSLLSPYHV</sequence>
<dbReference type="AlphaFoldDB" id="A0A0H3N1Q5"/>
<proteinExistence type="predicted"/>
<evidence type="ECO:0000313" key="2">
    <source>
        <dbReference type="EMBL" id="CBA62532.1"/>
    </source>
</evidence>
<dbReference type="EMBL" id="FN538970">
    <property type="protein sequence ID" value="CBA62532.1"/>
    <property type="molecule type" value="Genomic_DNA"/>
</dbReference>
<organism evidence="2 3">
    <name type="scientific">Clostridioides difficile (strain CD196)</name>
    <name type="common">Peptoclostridium difficile</name>
    <dbReference type="NCBI Taxonomy" id="645462"/>
    <lineage>
        <taxon>Bacteria</taxon>
        <taxon>Bacillati</taxon>
        <taxon>Bacillota</taxon>
        <taxon>Clostridia</taxon>
        <taxon>Peptostreptococcales</taxon>
        <taxon>Peptostreptococcaceae</taxon>
        <taxon>Clostridioides</taxon>
    </lineage>
</organism>